<evidence type="ECO:0000313" key="1">
    <source>
        <dbReference type="EMBL" id="KAI4340074.1"/>
    </source>
</evidence>
<name>A0ACB9NXB9_9MYRT</name>
<dbReference type="EMBL" id="CM042886">
    <property type="protein sequence ID" value="KAI4340074.1"/>
    <property type="molecule type" value="Genomic_DNA"/>
</dbReference>
<reference evidence="2" key="1">
    <citation type="journal article" date="2023" name="Front. Plant Sci.">
        <title>Chromosomal-level genome assembly of Melastoma candidum provides insights into trichome evolution.</title>
        <authorList>
            <person name="Zhong Y."/>
            <person name="Wu W."/>
            <person name="Sun C."/>
            <person name="Zou P."/>
            <person name="Liu Y."/>
            <person name="Dai S."/>
            <person name="Zhou R."/>
        </authorList>
    </citation>
    <scope>NUCLEOTIDE SEQUENCE [LARGE SCALE GENOMIC DNA]</scope>
</reference>
<comment type="caution">
    <text evidence="1">The sequence shown here is derived from an EMBL/GenBank/DDBJ whole genome shotgun (WGS) entry which is preliminary data.</text>
</comment>
<keyword evidence="2" id="KW-1185">Reference proteome</keyword>
<gene>
    <name evidence="1" type="ORF">MLD38_024946</name>
</gene>
<sequence length="139" mass="15213">MKYTSSCLRQKALLLCIALDLHTGGRIDAQAACTREKCQQTIKSLECFAIDNCISDEQRRTAGMILKAMGLTKTASSAVNLLIEIGYFPVHVNIDLLKIDLSTLPSDEVVSAAASLLSESDDPDEVNRRDLSHLKVYAI</sequence>
<protein>
    <submittedName>
        <fullName evidence="1">Uncharacterized protein</fullName>
    </submittedName>
</protein>
<evidence type="ECO:0000313" key="2">
    <source>
        <dbReference type="Proteomes" id="UP001057402"/>
    </source>
</evidence>
<accession>A0ACB9NXB9</accession>
<proteinExistence type="predicted"/>
<dbReference type="Proteomes" id="UP001057402">
    <property type="component" value="Chromosome 7"/>
</dbReference>
<organism evidence="1 2">
    <name type="scientific">Melastoma candidum</name>
    <dbReference type="NCBI Taxonomy" id="119954"/>
    <lineage>
        <taxon>Eukaryota</taxon>
        <taxon>Viridiplantae</taxon>
        <taxon>Streptophyta</taxon>
        <taxon>Embryophyta</taxon>
        <taxon>Tracheophyta</taxon>
        <taxon>Spermatophyta</taxon>
        <taxon>Magnoliopsida</taxon>
        <taxon>eudicotyledons</taxon>
        <taxon>Gunneridae</taxon>
        <taxon>Pentapetalae</taxon>
        <taxon>rosids</taxon>
        <taxon>malvids</taxon>
        <taxon>Myrtales</taxon>
        <taxon>Melastomataceae</taxon>
        <taxon>Melastomatoideae</taxon>
        <taxon>Melastomateae</taxon>
        <taxon>Melastoma</taxon>
    </lineage>
</organism>